<feature type="region of interest" description="Disordered" evidence="1">
    <location>
        <begin position="67"/>
        <end position="89"/>
    </location>
</feature>
<evidence type="ECO:0000313" key="3">
    <source>
        <dbReference type="Proteomes" id="UP000238322"/>
    </source>
</evidence>
<reference evidence="2 3" key="1">
    <citation type="submission" date="2018-02" db="EMBL/GenBank/DDBJ databases">
        <title>Comparative genomes isolates from brazilian mangrove.</title>
        <authorList>
            <person name="Araujo J.E."/>
            <person name="Taketani R.G."/>
            <person name="Silva M.C.P."/>
            <person name="Loureco M.V."/>
            <person name="Andreote F.D."/>
        </authorList>
    </citation>
    <scope>NUCLEOTIDE SEQUENCE [LARGE SCALE GENOMIC DNA]</scope>
    <source>
        <strain evidence="2 3">Hex-1 MGV</strain>
    </source>
</reference>
<protein>
    <recommendedName>
        <fullName evidence="4">TRASH domain-containing protein</fullName>
    </recommendedName>
</protein>
<feature type="region of interest" description="Disordered" evidence="1">
    <location>
        <begin position="1"/>
        <end position="23"/>
    </location>
</feature>
<dbReference type="OrthoDB" id="9799538at2"/>
<feature type="compositionally biased region" description="Polar residues" evidence="1">
    <location>
        <begin position="8"/>
        <end position="22"/>
    </location>
</feature>
<dbReference type="AlphaFoldDB" id="A0A2S8G5Q8"/>
<proteinExistence type="predicted"/>
<evidence type="ECO:0008006" key="4">
    <source>
        <dbReference type="Google" id="ProtNLM"/>
    </source>
</evidence>
<name>A0A2S8G5Q8_9BACT</name>
<organism evidence="2 3">
    <name type="scientific">Blastopirellula marina</name>
    <dbReference type="NCBI Taxonomy" id="124"/>
    <lineage>
        <taxon>Bacteria</taxon>
        <taxon>Pseudomonadati</taxon>
        <taxon>Planctomycetota</taxon>
        <taxon>Planctomycetia</taxon>
        <taxon>Pirellulales</taxon>
        <taxon>Pirellulaceae</taxon>
        <taxon>Blastopirellula</taxon>
    </lineage>
</organism>
<sequence>MSLVVGCAQTSSQPTTESTAAVNSHCPIMGGDVTEDGGRAEWNGKTIGFCCPDCEPKWEALSDEEKAEKLAAADGGHADSHDHSDHDHS</sequence>
<dbReference type="Proteomes" id="UP000238322">
    <property type="component" value="Unassembled WGS sequence"/>
</dbReference>
<evidence type="ECO:0000313" key="2">
    <source>
        <dbReference type="EMBL" id="PQO39591.1"/>
    </source>
</evidence>
<comment type="caution">
    <text evidence="2">The sequence shown here is derived from an EMBL/GenBank/DDBJ whole genome shotgun (WGS) entry which is preliminary data.</text>
</comment>
<accession>A0A2S8G5Q8</accession>
<gene>
    <name evidence="2" type="ORF">C5Y83_02270</name>
</gene>
<dbReference type="EMBL" id="PUHY01000004">
    <property type="protein sequence ID" value="PQO39591.1"/>
    <property type="molecule type" value="Genomic_DNA"/>
</dbReference>
<dbReference type="RefSeq" id="WP_105328028.1">
    <property type="nucleotide sequence ID" value="NZ_PUHY01000004.1"/>
</dbReference>
<evidence type="ECO:0000256" key="1">
    <source>
        <dbReference type="SAM" id="MobiDB-lite"/>
    </source>
</evidence>